<dbReference type="PANTHER" id="PTHR28208:SF3">
    <property type="entry name" value="PHOSPHATIDATE PHOSPHATASE APP1"/>
    <property type="match status" value="1"/>
</dbReference>
<reference evidence="2" key="1">
    <citation type="submission" date="2022-01" db="EMBL/GenBank/DDBJ databases">
        <authorList>
            <person name="Jo J.-H."/>
            <person name="Im W.-T."/>
        </authorList>
    </citation>
    <scope>NUCLEOTIDE SEQUENCE</scope>
    <source>
        <strain evidence="2">NA20</strain>
    </source>
</reference>
<keyword evidence="3" id="KW-1185">Reference proteome</keyword>
<organism evidence="2 3">
    <name type="scientific">Terrimonas ginsenosidimutans</name>
    <dbReference type="NCBI Taxonomy" id="2908004"/>
    <lineage>
        <taxon>Bacteria</taxon>
        <taxon>Pseudomonadati</taxon>
        <taxon>Bacteroidota</taxon>
        <taxon>Chitinophagia</taxon>
        <taxon>Chitinophagales</taxon>
        <taxon>Chitinophagaceae</taxon>
        <taxon>Terrimonas</taxon>
    </lineage>
</organism>
<evidence type="ECO:0000313" key="2">
    <source>
        <dbReference type="EMBL" id="MCG2616600.1"/>
    </source>
</evidence>
<proteinExistence type="predicted"/>
<sequence>MSKNTSQRSEYYIKLYHGYGHSQDLLLYGHVFAGKPQTANPYSESILTNMVYLLKLFAVKPVSNARVTLHWGDQVLSAVTESDGFIKFEWESVVHLEAGWHDVDVRLDEDPAVAGRGRLFVPHITQFGFISDIDDTVLISHSSTVWRRLRTLFTTNPRTRKAFEGVAEHYRLLSIAHTADEMRNPFFYVSSSEWNLYDYLVDFFRHQGLPEGAFLLNQVKRWFEIFKTGKTKHNGKLLRVMRILETFPNQKFILLGDNTQQDPAIYSQVAMKYPERIHAIYIRNASAHKKEDTRLLLARLAQEKDVHTCLFDSSDEAIAHSRSIGLITA</sequence>
<accession>A0ABS9KWB9</accession>
<evidence type="ECO:0000259" key="1">
    <source>
        <dbReference type="Pfam" id="PF09949"/>
    </source>
</evidence>
<feature type="domain" description="Phosphatidate phosphatase APP1 catalytic" evidence="1">
    <location>
        <begin position="127"/>
        <end position="284"/>
    </location>
</feature>
<gene>
    <name evidence="2" type="ORF">LZZ85_20035</name>
</gene>
<dbReference type="PANTHER" id="PTHR28208">
    <property type="entry name" value="PHOSPHATIDATE PHOSPHATASE APP1"/>
    <property type="match status" value="1"/>
</dbReference>
<protein>
    <submittedName>
        <fullName evidence="2">DUF2183 domain-containing protein</fullName>
    </submittedName>
</protein>
<dbReference type="Proteomes" id="UP001165367">
    <property type="component" value="Unassembled WGS sequence"/>
</dbReference>
<comment type="caution">
    <text evidence="2">The sequence shown here is derived from an EMBL/GenBank/DDBJ whole genome shotgun (WGS) entry which is preliminary data.</text>
</comment>
<dbReference type="InterPro" id="IPR052935">
    <property type="entry name" value="Mg2+_PAP"/>
</dbReference>
<evidence type="ECO:0000313" key="3">
    <source>
        <dbReference type="Proteomes" id="UP001165367"/>
    </source>
</evidence>
<dbReference type="InterPro" id="IPR019236">
    <property type="entry name" value="APP1_cat"/>
</dbReference>
<dbReference type="Pfam" id="PF09949">
    <property type="entry name" value="APP1_cat"/>
    <property type="match status" value="1"/>
</dbReference>
<dbReference type="EMBL" id="JAKLTR010000014">
    <property type="protein sequence ID" value="MCG2616600.1"/>
    <property type="molecule type" value="Genomic_DNA"/>
</dbReference>
<dbReference type="RefSeq" id="WP_237875138.1">
    <property type="nucleotide sequence ID" value="NZ_JAKLTR010000014.1"/>
</dbReference>
<name>A0ABS9KWB9_9BACT</name>